<dbReference type="Gene3D" id="3.30.420.40">
    <property type="match status" value="2"/>
</dbReference>
<proteinExistence type="predicted"/>
<dbReference type="InterPro" id="IPR003494">
    <property type="entry name" value="SHS2_FtsA"/>
</dbReference>
<reference evidence="3" key="1">
    <citation type="submission" date="2018-04" db="EMBL/GenBank/DDBJ databases">
        <title>Draft genome sequence of the Candidatus Spirobacillus cienkowskii, a pathogen of freshwater Daphnia species, reconstructed from hemolymph metagenomic reads.</title>
        <authorList>
            <person name="Bresciani L."/>
            <person name="Lemos L.N."/>
            <person name="Wale N."/>
            <person name="Lin J.Y."/>
            <person name="Fernandes G.R."/>
            <person name="Duffy M.A."/>
            <person name="Rodrigues J.M."/>
        </authorList>
    </citation>
    <scope>NUCLEOTIDE SEQUENCE [LARGE SCALE GENOMIC DNA]</scope>
    <source>
        <strain evidence="3">Binning01</strain>
    </source>
</reference>
<accession>A0A369KR58</accession>
<name>A0A369KR58_9BACT</name>
<dbReference type="Proteomes" id="UP000253934">
    <property type="component" value="Unassembled WGS sequence"/>
</dbReference>
<dbReference type="Pfam" id="PF11104">
    <property type="entry name" value="PilM_2"/>
    <property type="match status" value="1"/>
</dbReference>
<dbReference type="GO" id="GO:0051301">
    <property type="term" value="P:cell division"/>
    <property type="evidence" value="ECO:0007669"/>
    <property type="project" value="InterPro"/>
</dbReference>
<dbReference type="PANTHER" id="PTHR32432:SF3">
    <property type="entry name" value="ETHANOLAMINE UTILIZATION PROTEIN EUTJ"/>
    <property type="match status" value="1"/>
</dbReference>
<dbReference type="CDD" id="cd24049">
    <property type="entry name" value="ASKHA_NBD_PilM"/>
    <property type="match status" value="1"/>
</dbReference>
<evidence type="ECO:0000259" key="2">
    <source>
        <dbReference type="SMART" id="SM00842"/>
    </source>
</evidence>
<keyword evidence="1" id="KW-0812">Transmembrane</keyword>
<evidence type="ECO:0000313" key="4">
    <source>
        <dbReference type="Proteomes" id="UP000253934"/>
    </source>
</evidence>
<feature type="domain" description="SHS2" evidence="2">
    <location>
        <begin position="4"/>
        <end position="163"/>
    </location>
</feature>
<dbReference type="Gene3D" id="3.30.1490.300">
    <property type="match status" value="1"/>
</dbReference>
<gene>
    <name evidence="3" type="ORF">DCC88_06055</name>
</gene>
<feature type="transmembrane region" description="Helical" evidence="1">
    <location>
        <begin position="394"/>
        <end position="414"/>
    </location>
</feature>
<dbReference type="InterPro" id="IPR050696">
    <property type="entry name" value="FtsA/MreB"/>
</dbReference>
<comment type="caution">
    <text evidence="3">The sequence shown here is derived from an EMBL/GenBank/DDBJ whole genome shotgun (WGS) entry which is preliminary data.</text>
</comment>
<dbReference type="SUPFAM" id="SSF53067">
    <property type="entry name" value="Actin-like ATPase domain"/>
    <property type="match status" value="2"/>
</dbReference>
<dbReference type="AlphaFoldDB" id="A0A369KR58"/>
<sequence length="573" mass="65599">MQKILGLDIGSYSVKATILWNDFKNFTVKKIVEQKIDYKEGVEHNASLVTAIDILIHENQLEYDVVYAALDSRSVSIRKVDFENIRKRDILGFLENELESTSPFDMEETILDYQIIKYSKTSSAVLAVLCQKSVIKNFLDAVEKEHLRVKVLDIDNLSYLNMSSFLKINANNDLVTENKEEKKEEEVKKNCFLIANIGHSKTTLTFINDNNVLYTRIINIGGLYFNQVLKNRFDISIEEAESLKCFVSSILINDDEFNNNKENMVAQVLNEAVTELGLEILRTIQAFVAKENLNITSIFLTGGSSKIAGIDSVFQELLGISVSFLLIQEDKILFDLNDENIKNSDEIAKNLKVFSQSIAISMRGLPIIKEISKINFRKGEFAQISNYDKLIKQIFLYSSIVAIVLVSLMLSYFFRYFMYNKEINDLKTNFRRDIISLFSGEPASLRMISGKKDWDFINYGKESLILLQENMSDKKLFLEQFSSSETPLPLKIMNQVSQSIPSTMYFEVSEFRVQDNQFYIEAETNDPENIKKIINILSKINLISNVTKKSQSVKVGTDKKITHFSLVANVVER</sequence>
<keyword evidence="4" id="KW-1185">Reference proteome</keyword>
<dbReference type="InterPro" id="IPR005883">
    <property type="entry name" value="PilM"/>
</dbReference>
<dbReference type="InterPro" id="IPR043129">
    <property type="entry name" value="ATPase_NBD"/>
</dbReference>
<dbReference type="EMBL" id="QOVW01000064">
    <property type="protein sequence ID" value="RDB36238.1"/>
    <property type="molecule type" value="Genomic_DNA"/>
</dbReference>
<evidence type="ECO:0000256" key="1">
    <source>
        <dbReference type="SAM" id="Phobius"/>
    </source>
</evidence>
<protein>
    <recommendedName>
        <fullName evidence="2">SHS2 domain-containing protein</fullName>
    </recommendedName>
</protein>
<evidence type="ECO:0000313" key="3">
    <source>
        <dbReference type="EMBL" id="RDB36238.1"/>
    </source>
</evidence>
<dbReference type="PANTHER" id="PTHR32432">
    <property type="entry name" value="CELL DIVISION PROTEIN FTSA-RELATED"/>
    <property type="match status" value="1"/>
</dbReference>
<keyword evidence="1" id="KW-0472">Membrane</keyword>
<organism evidence="3 4">
    <name type="scientific">Spirobacillus cienkowskii</name>
    <dbReference type="NCBI Taxonomy" id="495820"/>
    <lineage>
        <taxon>Bacteria</taxon>
        <taxon>Pseudomonadati</taxon>
        <taxon>Bdellovibrionota</taxon>
        <taxon>Oligoflexia</taxon>
        <taxon>Silvanigrellales</taxon>
        <taxon>Spirobacillus</taxon>
    </lineage>
</organism>
<keyword evidence="1" id="KW-1133">Transmembrane helix</keyword>
<dbReference type="SMART" id="SM00842">
    <property type="entry name" value="FtsA"/>
    <property type="match status" value="1"/>
</dbReference>